<feature type="compositionally biased region" description="Acidic residues" evidence="1">
    <location>
        <begin position="9"/>
        <end position="62"/>
    </location>
</feature>
<evidence type="ECO:0000313" key="4">
    <source>
        <dbReference type="RefSeq" id="XP_017026504.1"/>
    </source>
</evidence>
<feature type="region of interest" description="Disordered" evidence="1">
    <location>
        <begin position="1"/>
        <end position="88"/>
    </location>
</feature>
<feature type="compositionally biased region" description="Basic and acidic residues" evidence="1">
    <location>
        <begin position="219"/>
        <end position="240"/>
    </location>
</feature>
<feature type="compositionally biased region" description="Basic and acidic residues" evidence="1">
    <location>
        <begin position="184"/>
        <end position="193"/>
    </location>
</feature>
<evidence type="ECO:0000313" key="3">
    <source>
        <dbReference type="Proteomes" id="UP001652661"/>
    </source>
</evidence>
<dbReference type="SUPFAM" id="SSF46785">
    <property type="entry name" value="Winged helix' DNA-binding domain"/>
    <property type="match status" value="1"/>
</dbReference>
<dbReference type="Pfam" id="PF00538">
    <property type="entry name" value="Linker_histone"/>
    <property type="match status" value="1"/>
</dbReference>
<evidence type="ECO:0000259" key="2">
    <source>
        <dbReference type="PROSITE" id="PS51504"/>
    </source>
</evidence>
<feature type="domain" description="H15" evidence="2">
    <location>
        <begin position="104"/>
        <end position="175"/>
    </location>
</feature>
<feature type="compositionally biased region" description="Basic and acidic residues" evidence="1">
    <location>
        <begin position="63"/>
        <end position="72"/>
    </location>
</feature>
<dbReference type="AlphaFoldDB" id="A0A6P4ISV0"/>
<dbReference type="OrthoDB" id="10070354at2759"/>
<dbReference type="RefSeq" id="XP_017026504.1">
    <property type="nucleotide sequence ID" value="XM_017171015.3"/>
</dbReference>
<feature type="region of interest" description="Disordered" evidence="1">
    <location>
        <begin position="329"/>
        <end position="365"/>
    </location>
</feature>
<proteinExistence type="predicted"/>
<gene>
    <name evidence="4" type="primary">BigH1</name>
</gene>
<dbReference type="InterPro" id="IPR005818">
    <property type="entry name" value="Histone_H1/H5_H15"/>
</dbReference>
<feature type="compositionally biased region" description="Low complexity" evidence="1">
    <location>
        <begin position="260"/>
        <end position="270"/>
    </location>
</feature>
<feature type="region of interest" description="Disordered" evidence="1">
    <location>
        <begin position="184"/>
        <end position="316"/>
    </location>
</feature>
<feature type="compositionally biased region" description="Basic and acidic residues" evidence="1">
    <location>
        <begin position="249"/>
        <end position="258"/>
    </location>
</feature>
<reference evidence="4" key="1">
    <citation type="submission" date="2025-08" db="UniProtKB">
        <authorList>
            <consortium name="RefSeq"/>
        </authorList>
    </citation>
    <scope>IDENTIFICATION</scope>
    <source>
        <strain evidence="4">14028-0561.14</strain>
        <tissue evidence="4">Whole fly</tissue>
    </source>
</reference>
<dbReference type="SMART" id="SM00526">
    <property type="entry name" value="H15"/>
    <property type="match status" value="1"/>
</dbReference>
<dbReference type="GO" id="GO:0006334">
    <property type="term" value="P:nucleosome assembly"/>
    <property type="evidence" value="ECO:0007669"/>
    <property type="project" value="InterPro"/>
</dbReference>
<organism evidence="3 4">
    <name type="scientific">Drosophila kikkawai</name>
    <name type="common">Fruit fly</name>
    <dbReference type="NCBI Taxonomy" id="30033"/>
    <lineage>
        <taxon>Eukaryota</taxon>
        <taxon>Metazoa</taxon>
        <taxon>Ecdysozoa</taxon>
        <taxon>Arthropoda</taxon>
        <taxon>Hexapoda</taxon>
        <taxon>Insecta</taxon>
        <taxon>Pterygota</taxon>
        <taxon>Neoptera</taxon>
        <taxon>Endopterygota</taxon>
        <taxon>Diptera</taxon>
        <taxon>Brachycera</taxon>
        <taxon>Muscomorpha</taxon>
        <taxon>Ephydroidea</taxon>
        <taxon>Drosophilidae</taxon>
        <taxon>Drosophila</taxon>
        <taxon>Sophophora</taxon>
    </lineage>
</organism>
<dbReference type="Proteomes" id="UP001652661">
    <property type="component" value="Chromosome 3R"/>
</dbReference>
<dbReference type="GO" id="GO:0003677">
    <property type="term" value="F:DNA binding"/>
    <property type="evidence" value="ECO:0007669"/>
    <property type="project" value="InterPro"/>
</dbReference>
<dbReference type="Gene3D" id="1.10.10.10">
    <property type="entry name" value="Winged helix-like DNA-binding domain superfamily/Winged helix DNA-binding domain"/>
    <property type="match status" value="1"/>
</dbReference>
<name>A0A6P4ISV0_DROKI</name>
<protein>
    <submittedName>
        <fullName evidence="4">Histone H1, early embryonic</fullName>
    </submittedName>
</protein>
<keyword evidence="3" id="KW-1185">Reference proteome</keyword>
<dbReference type="GO" id="GO:0000786">
    <property type="term" value="C:nucleosome"/>
    <property type="evidence" value="ECO:0007669"/>
    <property type="project" value="InterPro"/>
</dbReference>
<dbReference type="InterPro" id="IPR036390">
    <property type="entry name" value="WH_DNA-bd_sf"/>
</dbReference>
<accession>A0A6P4ISV0</accession>
<feature type="compositionally biased region" description="Basic residues" evidence="1">
    <location>
        <begin position="207"/>
        <end position="218"/>
    </location>
</feature>
<evidence type="ECO:0000256" key="1">
    <source>
        <dbReference type="SAM" id="MobiDB-lite"/>
    </source>
</evidence>
<dbReference type="InterPro" id="IPR036388">
    <property type="entry name" value="WH-like_DNA-bd_sf"/>
</dbReference>
<dbReference type="PROSITE" id="PS51504">
    <property type="entry name" value="H15"/>
    <property type="match status" value="1"/>
</dbReference>
<sequence>MKPVKNQQSEDEDMSEDEEAASPAASEEDEELSQEEEEEEEEEMEKDKEMEAEENSASEDSLDGDKASDRHPYPTPPPDDGSKMAPLDLLVKSQKKVKSEVTKKKLPFIDLAIMAIENLKDRSGSSLRAIMKYLRENGYPWEDEKRQIRTMSRALKMGVATGKLEMVKLSYKVTQATKTASIEKMKQAKEKQKEKLKKSKAQEKEKKKAMKKKTAKKAVKGEAKAAAKKEKPGKPSERKTNQATKKKKTENGTKDVPPKAKTAASVAARALLDTPTNDEMPVKKAAKAKAKANSSEAGKSKKPRKSIGTLAQTKTTVPKVKAVKKLVAAKTVSSLDKADVGKLSEAQATSTPQAAPSKGRTKRKL</sequence>